<gene>
    <name evidence="1" type="ORF">LPJ66_000354</name>
</gene>
<feature type="non-terminal residue" evidence="1">
    <location>
        <position position="515"/>
    </location>
</feature>
<name>A0ACC1IWD1_9FUNG</name>
<evidence type="ECO:0000313" key="2">
    <source>
        <dbReference type="Proteomes" id="UP001150581"/>
    </source>
</evidence>
<sequence>MASSYPSTHSSKGKKLPAFRNLVIPLESPVDESTLMPTDYRTTIHFLTSPSPSTATAPTASGMTSLTASAMDIDTVGGCSPNSVPVSALLSSSEALNDYSTAYHSSASSSPAPASAPKPRNLIPLPSIQSLGSNNSPRYRDDEIAGMAGLMELAGPDTKGYGTESSRYSYGSNAAAHFGSVSETNSSRSSSNSTSHNAPSAHDSLHRNVSSFGVPHPSSGHQQQHHYNQQQLQQHYAQQNYYIQQQYQQHQQRQQQQQQQHHQQQGSRFSMHHHNASPMGLAHSATHTSLTSPNSTMSRNTHKATRSFPATIDDVQVSRRRSQSTTDSAQHSMYSLTSALPCVLGNANIRTRSYTQTQRQRTSDTPLFPILLYRIINDENNEEWIRWCEDGQAFKFSSADNLLSCLQAAGLRAQNYHSIEKNLNDYRFTRLTDQRRKIPDPDGKLWWMFSHQQFLRDSPDGIISIQRRRRTNPPAMGGILPPPPPAAAHPMPHPLPHPLPLPTHDQYSLLSDSNA</sequence>
<keyword evidence="2" id="KW-1185">Reference proteome</keyword>
<dbReference type="Proteomes" id="UP001150581">
    <property type="component" value="Unassembled WGS sequence"/>
</dbReference>
<comment type="caution">
    <text evidence="1">The sequence shown here is derived from an EMBL/GenBank/DDBJ whole genome shotgun (WGS) entry which is preliminary data.</text>
</comment>
<reference evidence="1" key="1">
    <citation type="submission" date="2022-07" db="EMBL/GenBank/DDBJ databases">
        <title>Phylogenomic reconstructions and comparative analyses of Kickxellomycotina fungi.</title>
        <authorList>
            <person name="Reynolds N.K."/>
            <person name="Stajich J.E."/>
            <person name="Barry K."/>
            <person name="Grigoriev I.V."/>
            <person name="Crous P."/>
            <person name="Smith M.E."/>
        </authorList>
    </citation>
    <scope>NUCLEOTIDE SEQUENCE</scope>
    <source>
        <strain evidence="1">Benny 63K</strain>
    </source>
</reference>
<dbReference type="EMBL" id="JANBPG010000008">
    <property type="protein sequence ID" value="KAJ1902030.1"/>
    <property type="molecule type" value="Genomic_DNA"/>
</dbReference>
<proteinExistence type="predicted"/>
<accession>A0ACC1IWD1</accession>
<evidence type="ECO:0000313" key="1">
    <source>
        <dbReference type="EMBL" id="KAJ1902030.1"/>
    </source>
</evidence>
<protein>
    <submittedName>
        <fullName evidence="1">Uncharacterized protein</fullName>
    </submittedName>
</protein>
<organism evidence="1 2">
    <name type="scientific">Kickxella alabastrina</name>
    <dbReference type="NCBI Taxonomy" id="61397"/>
    <lineage>
        <taxon>Eukaryota</taxon>
        <taxon>Fungi</taxon>
        <taxon>Fungi incertae sedis</taxon>
        <taxon>Zoopagomycota</taxon>
        <taxon>Kickxellomycotina</taxon>
        <taxon>Kickxellomycetes</taxon>
        <taxon>Kickxellales</taxon>
        <taxon>Kickxellaceae</taxon>
        <taxon>Kickxella</taxon>
    </lineage>
</organism>